<name>C1BCM0_RHOOB</name>
<keyword evidence="1" id="KW-0614">Plasmid</keyword>
<protein>
    <recommendedName>
        <fullName evidence="3">LGFP repeat-containing protein</fullName>
    </recommendedName>
</protein>
<proteinExistence type="predicted"/>
<dbReference type="HOGENOM" id="CLU_2510505_0_0_11"/>
<evidence type="ECO:0008006" key="3">
    <source>
        <dbReference type="Google" id="ProtNLM"/>
    </source>
</evidence>
<dbReference type="AlphaFoldDB" id="C1BCM0"/>
<dbReference type="KEGG" id="rop:ROP_pROB01-05760"/>
<geneLocation type="plasmid" evidence="1 2">
    <name>pROB01</name>
</geneLocation>
<gene>
    <name evidence="1" type="ordered locus">ROP_pROB01-05760</name>
</gene>
<evidence type="ECO:0000313" key="2">
    <source>
        <dbReference type="Proteomes" id="UP000002212"/>
    </source>
</evidence>
<organism evidence="1 2">
    <name type="scientific">Rhodococcus opacus (strain B4)</name>
    <dbReference type="NCBI Taxonomy" id="632772"/>
    <lineage>
        <taxon>Bacteria</taxon>
        <taxon>Bacillati</taxon>
        <taxon>Actinomycetota</taxon>
        <taxon>Actinomycetes</taxon>
        <taxon>Mycobacteriales</taxon>
        <taxon>Nocardiaceae</taxon>
        <taxon>Rhodococcus</taxon>
    </lineage>
</organism>
<dbReference type="InterPro" id="IPR013207">
    <property type="entry name" value="LGFP"/>
</dbReference>
<accession>C1BCM0</accession>
<dbReference type="RefSeq" id="WP_012687036.1">
    <property type="nucleotide sequence ID" value="NC_012520.1"/>
</dbReference>
<sequence length="85" mass="8745">MGTVTAAAAPAPGPVHVQAADCKGYWPSPYQVCGEIKDLYDSLGGPSSSLSFPKGNEVTNPDGSKRQEFLGGAIVWTAATGAYVE</sequence>
<dbReference type="EMBL" id="AP011116">
    <property type="protein sequence ID" value="BAH56075.1"/>
    <property type="molecule type" value="Genomic_DNA"/>
</dbReference>
<reference evidence="1 2" key="1">
    <citation type="submission" date="2009-03" db="EMBL/GenBank/DDBJ databases">
        <title>Comparison of the complete genome sequences of Rhodococcus erythropolis PR4 and Rhodococcus opacus B4.</title>
        <authorList>
            <person name="Takarada H."/>
            <person name="Sekine M."/>
            <person name="Hosoyama A."/>
            <person name="Yamada R."/>
            <person name="Fujisawa T."/>
            <person name="Omata S."/>
            <person name="Shimizu A."/>
            <person name="Tsukatani N."/>
            <person name="Tanikawa S."/>
            <person name="Fujita N."/>
            <person name="Harayama S."/>
        </authorList>
    </citation>
    <scope>NUCLEOTIDE SEQUENCE [LARGE SCALE GENOMIC DNA]</scope>
    <source>
        <strain evidence="1 2">B4</strain>
        <plasmid evidence="1 2">pROB01</plasmid>
    </source>
</reference>
<dbReference type="Proteomes" id="UP000002212">
    <property type="component" value="Plasmid pROB01"/>
</dbReference>
<evidence type="ECO:0000313" key="1">
    <source>
        <dbReference type="EMBL" id="BAH56075.1"/>
    </source>
</evidence>
<dbReference type="PATRIC" id="fig|632772.20.peg.8351"/>
<dbReference type="Pfam" id="PF08310">
    <property type="entry name" value="LGFP"/>
    <property type="match status" value="1"/>
</dbReference>